<feature type="region of interest" description="Disordered" evidence="1">
    <location>
        <begin position="769"/>
        <end position="806"/>
    </location>
</feature>
<evidence type="ECO:0000256" key="1">
    <source>
        <dbReference type="SAM" id="MobiDB-lite"/>
    </source>
</evidence>
<reference evidence="3" key="1">
    <citation type="journal article" date="2019" name="Int. J. Syst. Evol. Microbiol.">
        <title>The Global Catalogue of Microorganisms (GCM) 10K type strain sequencing project: providing services to taxonomists for standard genome sequencing and annotation.</title>
        <authorList>
            <consortium name="The Broad Institute Genomics Platform"/>
            <consortium name="The Broad Institute Genome Sequencing Center for Infectious Disease"/>
            <person name="Wu L."/>
            <person name="Ma J."/>
        </authorList>
    </citation>
    <scope>NUCLEOTIDE SEQUENCE [LARGE SCALE GENOMIC DNA]</scope>
    <source>
        <strain evidence="3">CGMCC 4.7106</strain>
    </source>
</reference>
<proteinExistence type="predicted"/>
<sequence length="806" mass="88482">MKIPASKTGIELRILMAVLCGSSISFALEPVSPPGGQRGTDVTITLNDPNIASFQELITYQPGLSLSNLTLDEKNKKIAKATLHVSPDAAFGEHSLRIRTAYDISYLRSFWVGPFPSIQEIEPNNSPAEAQRIELNSTVQGIIKTEDQDSYIVTLKKGQRLSAEVEAMRLGRILFDAHLSILAPDGRELAAADDTTLLKTDPLLSVIVPEDGDYGIIIREAAYEGNNNCAYRLHIGTFPRPTSVFPLGGKPGETIDFKFIGDPTGAFTQTVTLPQETDEAFPLYPVLNDETAPSANPVLISTLEHITQDNTNFSQQKACPFPPIPSAVDGILNGNVKHRWFKFRARKGQNLDIKVLARSHRSPLDPVLAIRDARNHLASNDDDQNFPDSLIKWTCPADGEYFLLLRDQLERTGEDFVFRIQIAERKPLIAASLPVTQRNNSQKDKVFAVPRGNRYAALIQLKRENMNCGFSFLTGNLPGGIKMIIPPIPKSLNKFPVIFEAEKDAPLGSSLQKFTLRPTGENVPDHLTASLSDTVHHIEINNEGTYHSFSTEVVPLAVTEPTPFSIEIDKPTKPIVKNGKLMIRVRAHREDGYKGKIITKLPWSPAGISGPASLDIPPDKTEAEYELNANTDAAIGTWPICITAEADTTHGRRTVSSGFVDLDITEPFLALTLDMASGQIGRNSAVLAKIEHFKKFEGQATAELVSLPHGVTSTPVSFTGKDEEIIFPLTISAEAKPGKSTGLFCKVLIPLNHQPVIHQTGQGGVLRIDPASEQQPEHSQTNEKPDQTIESKTKPLSRLEQLRMKK</sequence>
<gene>
    <name evidence="2" type="ORF">ACFSSA_08700</name>
</gene>
<comment type="caution">
    <text evidence="2">The sequence shown here is derived from an EMBL/GenBank/DDBJ whole genome shotgun (WGS) entry which is preliminary data.</text>
</comment>
<feature type="compositionally biased region" description="Basic and acidic residues" evidence="1">
    <location>
        <begin position="780"/>
        <end position="793"/>
    </location>
</feature>
<name>A0ABW5D6L8_9BACT</name>
<evidence type="ECO:0008006" key="4">
    <source>
        <dbReference type="Google" id="ProtNLM"/>
    </source>
</evidence>
<evidence type="ECO:0000313" key="3">
    <source>
        <dbReference type="Proteomes" id="UP001597375"/>
    </source>
</evidence>
<dbReference type="RefSeq" id="WP_386820042.1">
    <property type="nucleotide sequence ID" value="NZ_JBHUIT010000012.1"/>
</dbReference>
<dbReference type="EMBL" id="JBHUIT010000012">
    <property type="protein sequence ID" value="MFD2256753.1"/>
    <property type="molecule type" value="Genomic_DNA"/>
</dbReference>
<accession>A0ABW5D6L8</accession>
<keyword evidence="3" id="KW-1185">Reference proteome</keyword>
<organism evidence="2 3">
    <name type="scientific">Luteolibacter algae</name>
    <dbReference type="NCBI Taxonomy" id="454151"/>
    <lineage>
        <taxon>Bacteria</taxon>
        <taxon>Pseudomonadati</taxon>
        <taxon>Verrucomicrobiota</taxon>
        <taxon>Verrucomicrobiia</taxon>
        <taxon>Verrucomicrobiales</taxon>
        <taxon>Verrucomicrobiaceae</taxon>
        <taxon>Luteolibacter</taxon>
    </lineage>
</organism>
<protein>
    <recommendedName>
        <fullName evidence="4">Peptidase</fullName>
    </recommendedName>
</protein>
<evidence type="ECO:0000313" key="2">
    <source>
        <dbReference type="EMBL" id="MFD2256753.1"/>
    </source>
</evidence>
<dbReference type="Proteomes" id="UP001597375">
    <property type="component" value="Unassembled WGS sequence"/>
</dbReference>
<dbReference type="Gene3D" id="2.60.120.380">
    <property type="match status" value="2"/>
</dbReference>